<evidence type="ECO:0000256" key="2">
    <source>
        <dbReference type="ARBA" id="ARBA00023315"/>
    </source>
</evidence>
<evidence type="ECO:0000256" key="1">
    <source>
        <dbReference type="ARBA" id="ARBA00022679"/>
    </source>
</evidence>
<protein>
    <submittedName>
        <fullName evidence="4">GNAT family N-acetyltransferase</fullName>
    </submittedName>
</protein>
<keyword evidence="5" id="KW-1185">Reference proteome</keyword>
<dbReference type="EMBL" id="SDOZ01000004">
    <property type="protein sequence ID" value="RXZ58030.1"/>
    <property type="molecule type" value="Genomic_DNA"/>
</dbReference>
<name>A0A4V1QUN3_9FIRM</name>
<dbReference type="OrthoDB" id="95438at2"/>
<dbReference type="Pfam" id="PF00583">
    <property type="entry name" value="Acetyltransf_1"/>
    <property type="match status" value="1"/>
</dbReference>
<dbReference type="Proteomes" id="UP000291269">
    <property type="component" value="Unassembled WGS sequence"/>
</dbReference>
<keyword evidence="2" id="KW-0012">Acyltransferase</keyword>
<dbReference type="InterPro" id="IPR016181">
    <property type="entry name" value="Acyl_CoA_acyltransferase"/>
</dbReference>
<evidence type="ECO:0000313" key="4">
    <source>
        <dbReference type="EMBL" id="RXZ58030.1"/>
    </source>
</evidence>
<dbReference type="InterPro" id="IPR000182">
    <property type="entry name" value="GNAT_dom"/>
</dbReference>
<proteinExistence type="predicted"/>
<dbReference type="Gene3D" id="3.40.630.30">
    <property type="match status" value="1"/>
</dbReference>
<dbReference type="InterPro" id="IPR051016">
    <property type="entry name" value="Diverse_Substrate_AcTransf"/>
</dbReference>
<dbReference type="CDD" id="cd04301">
    <property type="entry name" value="NAT_SF"/>
    <property type="match status" value="1"/>
</dbReference>
<sequence>MIREITRNDRDSFLRLSDEFYKSEAVLHDIPAAYHEAAFDELMRSKEYASAYMIEWEGEIVGYLLTAKTYSREAGGLVLWLEEMYMRPAYRSKGLGKEAFAFIEALAARENIRRLRLEVEEDNVRARSLYERLGYRPLEYGQMVKELG</sequence>
<evidence type="ECO:0000259" key="3">
    <source>
        <dbReference type="PROSITE" id="PS51186"/>
    </source>
</evidence>
<dbReference type="AlphaFoldDB" id="A0A4V1QUN3"/>
<organism evidence="4 5">
    <name type="scientific">Candidatus Borkfalkia ceftriaxoniphila</name>
    <dbReference type="NCBI Taxonomy" id="2508949"/>
    <lineage>
        <taxon>Bacteria</taxon>
        <taxon>Bacillati</taxon>
        <taxon>Bacillota</taxon>
        <taxon>Clostridia</taxon>
        <taxon>Christensenellales</taxon>
        <taxon>Christensenellaceae</taxon>
        <taxon>Candidatus Borkfalkia</taxon>
    </lineage>
</organism>
<dbReference type="RefSeq" id="WP_129226938.1">
    <property type="nucleotide sequence ID" value="NZ_SDOZ01000004.1"/>
</dbReference>
<gene>
    <name evidence="4" type="ORF">ESZ91_10240</name>
</gene>
<accession>A0A4V1QUN3</accession>
<reference evidence="4 5" key="1">
    <citation type="journal article" date="2019" name="Gut">
        <title>Antibiotics-induced monodominance of a novel gut bacterial order.</title>
        <authorList>
            <person name="Hildebrand F."/>
            <person name="Moitinho-Silva L."/>
            <person name="Blasche S."/>
            <person name="Jahn M.T."/>
            <person name="Gossmann T.I."/>
            <person name="Heuerta-Cepas J."/>
            <person name="Hercog R."/>
            <person name="Luetge M."/>
            <person name="Bahram M."/>
            <person name="Pryszlak A."/>
            <person name="Alves R.J."/>
            <person name="Waszak S.M."/>
            <person name="Zhu A."/>
            <person name="Ye L."/>
            <person name="Costea P.I."/>
            <person name="Aalvink S."/>
            <person name="Belzer C."/>
            <person name="Forslund S.K."/>
            <person name="Sunagawa S."/>
            <person name="Hentschel U."/>
            <person name="Merten C."/>
            <person name="Patil K.R."/>
            <person name="Benes V."/>
            <person name="Bork P."/>
        </authorList>
    </citation>
    <scope>NUCLEOTIDE SEQUENCE [LARGE SCALE GENOMIC DNA]</scope>
    <source>
        <strain evidence="4 5">HDS1380</strain>
    </source>
</reference>
<dbReference type="PANTHER" id="PTHR10545:SF29">
    <property type="entry name" value="GH14572P-RELATED"/>
    <property type="match status" value="1"/>
</dbReference>
<dbReference type="SUPFAM" id="SSF55729">
    <property type="entry name" value="Acyl-CoA N-acyltransferases (Nat)"/>
    <property type="match status" value="1"/>
</dbReference>
<feature type="domain" description="N-acetyltransferase" evidence="3">
    <location>
        <begin position="1"/>
        <end position="148"/>
    </location>
</feature>
<keyword evidence="1 4" id="KW-0808">Transferase</keyword>
<dbReference type="GO" id="GO:0008080">
    <property type="term" value="F:N-acetyltransferase activity"/>
    <property type="evidence" value="ECO:0007669"/>
    <property type="project" value="TreeGrafter"/>
</dbReference>
<dbReference type="PROSITE" id="PS51186">
    <property type="entry name" value="GNAT"/>
    <property type="match status" value="1"/>
</dbReference>
<evidence type="ECO:0000313" key="5">
    <source>
        <dbReference type="Proteomes" id="UP000291269"/>
    </source>
</evidence>
<dbReference type="PANTHER" id="PTHR10545">
    <property type="entry name" value="DIAMINE N-ACETYLTRANSFERASE"/>
    <property type="match status" value="1"/>
</dbReference>
<comment type="caution">
    <text evidence="4">The sequence shown here is derived from an EMBL/GenBank/DDBJ whole genome shotgun (WGS) entry which is preliminary data.</text>
</comment>